<reference evidence="3" key="3">
    <citation type="submission" date="2016-06" db="UniProtKB">
        <authorList>
            <consortium name="WormBaseParasite"/>
        </authorList>
    </citation>
    <scope>IDENTIFICATION</scope>
</reference>
<evidence type="ECO:0000256" key="1">
    <source>
        <dbReference type="SAM" id="MobiDB-lite"/>
    </source>
</evidence>
<dbReference type="AlphaFoldDB" id="A0A183BU68"/>
<keyword evidence="2" id="KW-1185">Reference proteome</keyword>
<evidence type="ECO:0000313" key="3">
    <source>
        <dbReference type="WBParaSite" id="GPLIN_000415400"/>
    </source>
</evidence>
<proteinExistence type="predicted"/>
<reference evidence="2" key="1">
    <citation type="submission" date="2013-12" db="EMBL/GenBank/DDBJ databases">
        <authorList>
            <person name="Aslett M."/>
        </authorList>
    </citation>
    <scope>NUCLEOTIDE SEQUENCE [LARGE SCALE GENOMIC DNA]</scope>
    <source>
        <strain evidence="2">Lindley</strain>
    </source>
</reference>
<reference evidence="2" key="2">
    <citation type="submission" date="2014-05" db="EMBL/GenBank/DDBJ databases">
        <title>The genome and life-stage specific transcriptomes of Globodera pallida elucidate key aspects of plant parasitism by a cyst nematode.</title>
        <authorList>
            <person name="Cotton J.A."/>
            <person name="Lilley C.J."/>
            <person name="Jones L.M."/>
            <person name="Kikuchi T."/>
            <person name="Reid A.J."/>
            <person name="Thorpe P."/>
            <person name="Tsai I.J."/>
            <person name="Beasley H."/>
            <person name="Blok V."/>
            <person name="Cock P.J.A."/>
            <person name="Van den Akker S.E."/>
            <person name="Holroyd N."/>
            <person name="Hunt M."/>
            <person name="Mantelin S."/>
            <person name="Naghra H."/>
            <person name="Pain A."/>
            <person name="Palomares-Rius J.E."/>
            <person name="Zarowiecki M."/>
            <person name="Berriman M."/>
            <person name="Jones J.T."/>
            <person name="Urwin P.E."/>
        </authorList>
    </citation>
    <scope>NUCLEOTIDE SEQUENCE [LARGE SCALE GENOMIC DNA]</scope>
    <source>
        <strain evidence="2">Lindley</strain>
    </source>
</reference>
<feature type="region of interest" description="Disordered" evidence="1">
    <location>
        <begin position="87"/>
        <end position="109"/>
    </location>
</feature>
<organism evidence="2 3">
    <name type="scientific">Globodera pallida</name>
    <name type="common">Potato cyst nematode worm</name>
    <name type="synonym">Heterodera pallida</name>
    <dbReference type="NCBI Taxonomy" id="36090"/>
    <lineage>
        <taxon>Eukaryota</taxon>
        <taxon>Metazoa</taxon>
        <taxon>Ecdysozoa</taxon>
        <taxon>Nematoda</taxon>
        <taxon>Chromadorea</taxon>
        <taxon>Rhabditida</taxon>
        <taxon>Tylenchina</taxon>
        <taxon>Tylenchomorpha</taxon>
        <taxon>Tylenchoidea</taxon>
        <taxon>Heteroderidae</taxon>
        <taxon>Heteroderinae</taxon>
        <taxon>Globodera</taxon>
    </lineage>
</organism>
<dbReference type="Proteomes" id="UP000050741">
    <property type="component" value="Unassembled WGS sequence"/>
</dbReference>
<protein>
    <submittedName>
        <fullName evidence="3">Cytochrome P450</fullName>
    </submittedName>
</protein>
<accession>A0A183BU68</accession>
<evidence type="ECO:0000313" key="2">
    <source>
        <dbReference type="Proteomes" id="UP000050741"/>
    </source>
</evidence>
<sequence length="109" mass="12844">MADVFCWTPLLDSFPELRSLVCPKLYRTQMLAQQNVFWATADFHLFKGGMIEEEFDPMEHAFDVAIHANGRFFRLSQRILRNRSPYTANSLRPTLGRMDCAKRQDHHKR</sequence>
<name>A0A183BU68_GLOPA</name>
<dbReference type="WBParaSite" id="GPLIN_000415400">
    <property type="protein sequence ID" value="GPLIN_000415400"/>
    <property type="gene ID" value="GPLIN_000415400"/>
</dbReference>